<dbReference type="RefSeq" id="WP_257532123.1">
    <property type="nucleotide sequence ID" value="NZ_JANKAS010000011.1"/>
</dbReference>
<name>A0AAE3L0A8_9FIRM</name>
<feature type="signal peptide" evidence="1">
    <location>
        <begin position="1"/>
        <end position="21"/>
    </location>
</feature>
<keyword evidence="3" id="KW-1185">Reference proteome</keyword>
<evidence type="ECO:0000313" key="3">
    <source>
        <dbReference type="Proteomes" id="UP001205748"/>
    </source>
</evidence>
<dbReference type="AlphaFoldDB" id="A0AAE3L0A8"/>
<protein>
    <recommendedName>
        <fullName evidence="4">Lipoprotein</fullName>
    </recommendedName>
</protein>
<gene>
    <name evidence="2" type="ORF">NSA47_11480</name>
</gene>
<sequence>MKKIILLLLLTLCMFFVGCQSKDVNRSNESGKFFHKLETKTTATSIVQEFSQDYYAVLDKRKKAVENNFQWYKEYTENNRYPCPYDEELGITEMEYNNLMNGKYISLVEDKNIPFTCEKEDADVYHIVIKGDNPLEFTMDLNENGIKLSSGKVLEYSKEVKENNEMQHLTGEWEGYTYTFLSSDMDVESLGEYNIHDDTYNIGYEDIVPELLDKEVEAQLLSISIGKFKDKDQYLIYYREIDIANQKGNPNYNLYFIK</sequence>
<dbReference type="Proteomes" id="UP001205748">
    <property type="component" value="Unassembled WGS sequence"/>
</dbReference>
<evidence type="ECO:0000256" key="1">
    <source>
        <dbReference type="SAM" id="SignalP"/>
    </source>
</evidence>
<evidence type="ECO:0008006" key="4">
    <source>
        <dbReference type="Google" id="ProtNLM"/>
    </source>
</evidence>
<accession>A0AAE3L0A8</accession>
<evidence type="ECO:0000313" key="2">
    <source>
        <dbReference type="EMBL" id="MCR1899597.1"/>
    </source>
</evidence>
<keyword evidence="1" id="KW-0732">Signal</keyword>
<dbReference type="EMBL" id="JANKAS010000011">
    <property type="protein sequence ID" value="MCR1899597.1"/>
    <property type="molecule type" value="Genomic_DNA"/>
</dbReference>
<reference evidence="2" key="1">
    <citation type="submission" date="2022-07" db="EMBL/GenBank/DDBJ databases">
        <title>Enhanced cultured diversity of the mouse gut microbiota enables custom-made synthetic communities.</title>
        <authorList>
            <person name="Afrizal A."/>
        </authorList>
    </citation>
    <scope>NUCLEOTIDE SEQUENCE</scope>
    <source>
        <strain evidence="2">DSM 28593</strain>
    </source>
</reference>
<feature type="chain" id="PRO_5041968769" description="Lipoprotein" evidence="1">
    <location>
        <begin position="22"/>
        <end position="258"/>
    </location>
</feature>
<dbReference type="PROSITE" id="PS51257">
    <property type="entry name" value="PROKAR_LIPOPROTEIN"/>
    <property type="match status" value="1"/>
</dbReference>
<organism evidence="2 3">
    <name type="scientific">Irregularibacter muris</name>
    <dbReference type="NCBI Taxonomy" id="1796619"/>
    <lineage>
        <taxon>Bacteria</taxon>
        <taxon>Bacillati</taxon>
        <taxon>Bacillota</taxon>
        <taxon>Clostridia</taxon>
        <taxon>Eubacteriales</taxon>
        <taxon>Eubacteriaceae</taxon>
        <taxon>Irregularibacter</taxon>
    </lineage>
</organism>
<proteinExistence type="predicted"/>
<comment type="caution">
    <text evidence="2">The sequence shown here is derived from an EMBL/GenBank/DDBJ whole genome shotgun (WGS) entry which is preliminary data.</text>
</comment>